<keyword evidence="3 10" id="KW-0328">Glycosyltransferase</keyword>
<dbReference type="AlphaFoldDB" id="A0A918PV76"/>
<evidence type="ECO:0000259" key="9">
    <source>
        <dbReference type="Pfam" id="PF02366"/>
    </source>
</evidence>
<reference evidence="10" key="2">
    <citation type="submission" date="2020-09" db="EMBL/GenBank/DDBJ databases">
        <authorList>
            <person name="Sun Q."/>
            <person name="Kim S."/>
        </authorList>
    </citation>
    <scope>NUCLEOTIDE SEQUENCE</scope>
    <source>
        <strain evidence="10">KCTC 12368</strain>
    </source>
</reference>
<dbReference type="EMBL" id="BMWX01000002">
    <property type="protein sequence ID" value="GGZ21979.1"/>
    <property type="molecule type" value="Genomic_DNA"/>
</dbReference>
<keyword evidence="2" id="KW-1003">Cell membrane</keyword>
<dbReference type="GO" id="GO:0000030">
    <property type="term" value="F:mannosyltransferase activity"/>
    <property type="evidence" value="ECO:0007669"/>
    <property type="project" value="InterPro"/>
</dbReference>
<dbReference type="PANTHER" id="PTHR33908:SF3">
    <property type="entry name" value="UNDECAPRENYL PHOSPHATE-ALPHA-4-AMINO-4-DEOXY-L-ARABINOSE ARABINOSYL TRANSFERASE"/>
    <property type="match status" value="1"/>
</dbReference>
<feature type="transmembrane region" description="Helical" evidence="8">
    <location>
        <begin position="266"/>
        <end position="289"/>
    </location>
</feature>
<keyword evidence="7 8" id="KW-0472">Membrane</keyword>
<gene>
    <name evidence="10" type="ORF">GCM10007049_13440</name>
</gene>
<feature type="transmembrane region" description="Helical" evidence="8">
    <location>
        <begin position="296"/>
        <end position="315"/>
    </location>
</feature>
<protein>
    <submittedName>
        <fullName evidence="10">Dolichyl-phosphate-mannose--protein mannosyltransferase</fullName>
    </submittedName>
</protein>
<evidence type="ECO:0000313" key="10">
    <source>
        <dbReference type="EMBL" id="GGZ21979.1"/>
    </source>
</evidence>
<evidence type="ECO:0000256" key="6">
    <source>
        <dbReference type="ARBA" id="ARBA00022989"/>
    </source>
</evidence>
<feature type="domain" description="ArnT-like N-terminal" evidence="9">
    <location>
        <begin position="45"/>
        <end position="237"/>
    </location>
</feature>
<dbReference type="GO" id="GO:0010041">
    <property type="term" value="P:response to iron(III) ion"/>
    <property type="evidence" value="ECO:0007669"/>
    <property type="project" value="TreeGrafter"/>
</dbReference>
<feature type="transmembrane region" description="Helical" evidence="8">
    <location>
        <begin position="215"/>
        <end position="233"/>
    </location>
</feature>
<accession>A0A918PV76</accession>
<dbReference type="GO" id="GO:0016763">
    <property type="term" value="F:pentosyltransferase activity"/>
    <property type="evidence" value="ECO:0007669"/>
    <property type="project" value="TreeGrafter"/>
</dbReference>
<dbReference type="GO" id="GO:0005886">
    <property type="term" value="C:plasma membrane"/>
    <property type="evidence" value="ECO:0007669"/>
    <property type="project" value="UniProtKB-SubCell"/>
</dbReference>
<evidence type="ECO:0000256" key="2">
    <source>
        <dbReference type="ARBA" id="ARBA00022475"/>
    </source>
</evidence>
<keyword evidence="5 8" id="KW-0812">Transmembrane</keyword>
<keyword evidence="4" id="KW-0808">Transferase</keyword>
<dbReference type="GO" id="GO:0009103">
    <property type="term" value="P:lipopolysaccharide biosynthetic process"/>
    <property type="evidence" value="ECO:0007669"/>
    <property type="project" value="UniProtKB-ARBA"/>
</dbReference>
<feature type="transmembrane region" description="Helical" evidence="8">
    <location>
        <begin position="111"/>
        <end position="131"/>
    </location>
</feature>
<evidence type="ECO:0000256" key="1">
    <source>
        <dbReference type="ARBA" id="ARBA00004651"/>
    </source>
</evidence>
<dbReference type="InterPro" id="IPR003342">
    <property type="entry name" value="ArnT-like_N"/>
</dbReference>
<proteinExistence type="predicted"/>
<feature type="transmembrane region" description="Helical" evidence="8">
    <location>
        <begin position="409"/>
        <end position="429"/>
    </location>
</feature>
<comment type="caution">
    <text evidence="10">The sequence shown here is derived from an EMBL/GenBank/DDBJ whole genome shotgun (WGS) entry which is preliminary data.</text>
</comment>
<feature type="transmembrane region" description="Helical" evidence="8">
    <location>
        <begin position="186"/>
        <end position="203"/>
    </location>
</feature>
<dbReference type="Pfam" id="PF02366">
    <property type="entry name" value="PMT"/>
    <property type="match status" value="1"/>
</dbReference>
<reference evidence="10" key="1">
    <citation type="journal article" date="2014" name="Int. J. Syst. Evol. Microbiol.">
        <title>Complete genome sequence of Corynebacterium casei LMG S-19264T (=DSM 44701T), isolated from a smear-ripened cheese.</title>
        <authorList>
            <consortium name="US DOE Joint Genome Institute (JGI-PGF)"/>
            <person name="Walter F."/>
            <person name="Albersmeier A."/>
            <person name="Kalinowski J."/>
            <person name="Ruckert C."/>
        </authorList>
    </citation>
    <scope>NUCLEOTIDE SEQUENCE</scope>
    <source>
        <strain evidence="10">KCTC 12368</strain>
    </source>
</reference>
<evidence type="ECO:0000313" key="11">
    <source>
        <dbReference type="Proteomes" id="UP000619457"/>
    </source>
</evidence>
<evidence type="ECO:0000256" key="8">
    <source>
        <dbReference type="SAM" id="Phobius"/>
    </source>
</evidence>
<keyword evidence="6 8" id="KW-1133">Transmembrane helix</keyword>
<feature type="transmembrane region" description="Helical" evidence="8">
    <location>
        <begin position="350"/>
        <end position="371"/>
    </location>
</feature>
<evidence type="ECO:0000256" key="3">
    <source>
        <dbReference type="ARBA" id="ARBA00022676"/>
    </source>
</evidence>
<evidence type="ECO:0000256" key="7">
    <source>
        <dbReference type="ARBA" id="ARBA00023136"/>
    </source>
</evidence>
<dbReference type="PANTHER" id="PTHR33908">
    <property type="entry name" value="MANNOSYLTRANSFERASE YKCB-RELATED"/>
    <property type="match status" value="1"/>
</dbReference>
<feature type="transmembrane region" description="Helical" evidence="8">
    <location>
        <begin position="377"/>
        <end position="397"/>
    </location>
</feature>
<dbReference type="RefSeq" id="WP_018472104.1">
    <property type="nucleotide sequence ID" value="NZ_BMWX01000002.1"/>
</dbReference>
<name>A0A918PV76_9BACT</name>
<keyword evidence="11" id="KW-1185">Reference proteome</keyword>
<evidence type="ECO:0000256" key="4">
    <source>
        <dbReference type="ARBA" id="ARBA00022679"/>
    </source>
</evidence>
<comment type="subcellular location">
    <subcellularLocation>
        <location evidence="1">Cell membrane</location>
        <topology evidence="1">Multi-pass membrane protein</topology>
    </subcellularLocation>
</comment>
<feature type="transmembrane region" description="Helical" evidence="8">
    <location>
        <begin position="321"/>
        <end position="338"/>
    </location>
</feature>
<organism evidence="10 11">
    <name type="scientific">Echinicola pacifica</name>
    <dbReference type="NCBI Taxonomy" id="346377"/>
    <lineage>
        <taxon>Bacteria</taxon>
        <taxon>Pseudomonadati</taxon>
        <taxon>Bacteroidota</taxon>
        <taxon>Cytophagia</taxon>
        <taxon>Cytophagales</taxon>
        <taxon>Cyclobacteriaceae</taxon>
        <taxon>Echinicola</taxon>
    </lineage>
</organism>
<dbReference type="GO" id="GO:0006493">
    <property type="term" value="P:protein O-linked glycosylation"/>
    <property type="evidence" value="ECO:0007669"/>
    <property type="project" value="InterPro"/>
</dbReference>
<dbReference type="InterPro" id="IPR050297">
    <property type="entry name" value="LipidA_mod_glycosyltrf_83"/>
</dbReference>
<sequence length="533" mass="60884">MEKPANKWIVAERLLLVVALILHFSNLQGLSIYALDEAKNATAAIEMMHHHEWVIPTFNGEYRFDKPPLHYYFFILAYKIFGINEFAARFFPALFGFLTTYMVYRFVRKQAGVKAGLFTLLALSSSLHWYIQFHMAVPDPFLIFFMCAGMLSFYRWTLSGFRNTPLMLITYTSLALAVLSKGPVGVLIPFIALLSYGLISQMLNGKRLLRIFNPLGLAVFFAIALPWYVLVAIKTDGVWLQEFFFKHNLGRFSAPMEGHGGGFWLTWGYVIAGMLPFAVFLPQSVWYSIKFRAQRVTTFALVVAATIVLFFMFAGTKLPNYTVPAYPFLAILVGCYLGRLKKHQLRKAMFWPSLIYVILLIILPFTIYYGLKSDPSLTIKPALFIAFASPWMVLPLIYYSYKQRQLGRLAASMGGGFIVVTLVFFWYGFPMLDQQNPVLAAKLAEVKSGEVFYYKIFNPGFSFYLQRPIEDLMKVPDPPRADGFLITRKRFLSELDHLGLHYEIIHEGKDLFEPPITVVLKLMPASLDSDPDL</sequence>
<dbReference type="Proteomes" id="UP000619457">
    <property type="component" value="Unassembled WGS sequence"/>
</dbReference>
<evidence type="ECO:0000256" key="5">
    <source>
        <dbReference type="ARBA" id="ARBA00022692"/>
    </source>
</evidence>